<name>A0A1J5R5Q9_9ZZZZ</name>
<gene>
    <name evidence="2" type="primary">uup_10</name>
    <name evidence="2" type="ORF">GALL_346950</name>
</gene>
<accession>A0A1J5R5Q9</accession>
<dbReference type="InterPro" id="IPR051309">
    <property type="entry name" value="ABCF_ATPase"/>
</dbReference>
<organism evidence="2">
    <name type="scientific">mine drainage metagenome</name>
    <dbReference type="NCBI Taxonomy" id="410659"/>
    <lineage>
        <taxon>unclassified sequences</taxon>
        <taxon>metagenomes</taxon>
        <taxon>ecological metagenomes</taxon>
    </lineage>
</organism>
<dbReference type="InterPro" id="IPR003439">
    <property type="entry name" value="ABC_transporter-like_ATP-bd"/>
</dbReference>
<dbReference type="InterPro" id="IPR027417">
    <property type="entry name" value="P-loop_NTPase"/>
</dbReference>
<dbReference type="PANTHER" id="PTHR42855:SF1">
    <property type="entry name" value="ABC TRANSPORTER DOMAIN-CONTAINING PROTEIN"/>
    <property type="match status" value="1"/>
</dbReference>
<sequence>MPYITLENASLAYGLTPLLDHAAFLLDPNERVGLIGRNGTGKSSLLKILAGEARLDDGTLWRAPGIRLAYVPQEPALDPTHTVFEAVAEGLGQLRQVLLDYHAVTHAMEIRKRTPPP</sequence>
<keyword evidence="2" id="KW-0067">ATP-binding</keyword>
<protein>
    <submittedName>
        <fullName evidence="2">ABC transporter ATP-binding protein uup</fullName>
    </submittedName>
</protein>
<comment type="caution">
    <text evidence="2">The sequence shown here is derived from an EMBL/GenBank/DDBJ whole genome shotgun (WGS) entry which is preliminary data.</text>
</comment>
<feature type="domain" description="ABC transporter" evidence="1">
    <location>
        <begin position="20"/>
        <end position="96"/>
    </location>
</feature>
<evidence type="ECO:0000259" key="1">
    <source>
        <dbReference type="Pfam" id="PF00005"/>
    </source>
</evidence>
<dbReference type="Pfam" id="PF00005">
    <property type="entry name" value="ABC_tran"/>
    <property type="match status" value="1"/>
</dbReference>
<dbReference type="GO" id="GO:0005524">
    <property type="term" value="F:ATP binding"/>
    <property type="evidence" value="ECO:0007669"/>
    <property type="project" value="UniProtKB-KW"/>
</dbReference>
<dbReference type="SUPFAM" id="SSF52540">
    <property type="entry name" value="P-loop containing nucleoside triphosphate hydrolases"/>
    <property type="match status" value="1"/>
</dbReference>
<dbReference type="Gene3D" id="3.40.50.300">
    <property type="entry name" value="P-loop containing nucleotide triphosphate hydrolases"/>
    <property type="match status" value="1"/>
</dbReference>
<dbReference type="EMBL" id="MLJW01000697">
    <property type="protein sequence ID" value="OIQ83501.1"/>
    <property type="molecule type" value="Genomic_DNA"/>
</dbReference>
<evidence type="ECO:0000313" key="2">
    <source>
        <dbReference type="EMBL" id="OIQ83501.1"/>
    </source>
</evidence>
<reference evidence="2" key="1">
    <citation type="submission" date="2016-10" db="EMBL/GenBank/DDBJ databases">
        <title>Sequence of Gallionella enrichment culture.</title>
        <authorList>
            <person name="Poehlein A."/>
            <person name="Muehling M."/>
            <person name="Daniel R."/>
        </authorList>
    </citation>
    <scope>NUCLEOTIDE SEQUENCE</scope>
</reference>
<dbReference type="PANTHER" id="PTHR42855">
    <property type="entry name" value="ABC TRANSPORTER ATP-BINDING SUBUNIT"/>
    <property type="match status" value="1"/>
</dbReference>
<proteinExistence type="predicted"/>
<dbReference type="AlphaFoldDB" id="A0A1J5R5Q9"/>
<keyword evidence="2" id="KW-0547">Nucleotide-binding</keyword>
<dbReference type="GO" id="GO:0016887">
    <property type="term" value="F:ATP hydrolysis activity"/>
    <property type="evidence" value="ECO:0007669"/>
    <property type="project" value="InterPro"/>
</dbReference>